<dbReference type="AlphaFoldDB" id="A0A0D0FVM7"/>
<gene>
    <name evidence="2" type="ORF">TH53_14885</name>
</gene>
<evidence type="ECO:0000313" key="3">
    <source>
        <dbReference type="Proteomes" id="UP000032049"/>
    </source>
</evidence>
<reference evidence="2 3" key="1">
    <citation type="submission" date="2015-01" db="EMBL/GenBank/DDBJ databases">
        <title>Draft genome sequence of Pedobacter sp. NL19 isolated from sludge of an effluent treatment pond in an abandoned uranium mine.</title>
        <authorList>
            <person name="Santos T."/>
            <person name="Caetano T."/>
            <person name="Covas C."/>
            <person name="Cruz A."/>
            <person name="Mendo S."/>
        </authorList>
    </citation>
    <scope>NUCLEOTIDE SEQUENCE [LARGE SCALE GENOMIC DNA]</scope>
    <source>
        <strain evidence="2 3">NL19</strain>
    </source>
</reference>
<dbReference type="Pfam" id="PF06078">
    <property type="entry name" value="DUF937"/>
    <property type="match status" value="1"/>
</dbReference>
<organism evidence="2 3">
    <name type="scientific">Pedobacter lusitanus</name>
    <dbReference type="NCBI Taxonomy" id="1503925"/>
    <lineage>
        <taxon>Bacteria</taxon>
        <taxon>Pseudomonadati</taxon>
        <taxon>Bacteroidota</taxon>
        <taxon>Sphingobacteriia</taxon>
        <taxon>Sphingobacteriales</taxon>
        <taxon>Sphingobacteriaceae</taxon>
        <taxon>Pedobacter</taxon>
    </lineage>
</organism>
<dbReference type="EMBL" id="JXRA01000061">
    <property type="protein sequence ID" value="KIO76514.1"/>
    <property type="molecule type" value="Genomic_DNA"/>
</dbReference>
<dbReference type="RefSeq" id="WP_041883026.1">
    <property type="nucleotide sequence ID" value="NZ_JXRA01000061.1"/>
</dbReference>
<feature type="compositionally biased region" description="Polar residues" evidence="1">
    <location>
        <begin position="44"/>
        <end position="61"/>
    </location>
</feature>
<keyword evidence="3" id="KW-1185">Reference proteome</keyword>
<evidence type="ECO:0000256" key="1">
    <source>
        <dbReference type="SAM" id="MobiDB-lite"/>
    </source>
</evidence>
<feature type="region of interest" description="Disordered" evidence="1">
    <location>
        <begin position="1"/>
        <end position="61"/>
    </location>
</feature>
<evidence type="ECO:0000313" key="2">
    <source>
        <dbReference type="EMBL" id="KIO76514.1"/>
    </source>
</evidence>
<comment type="caution">
    <text evidence="2">The sequence shown here is derived from an EMBL/GenBank/DDBJ whole genome shotgun (WGS) entry which is preliminary data.</text>
</comment>
<accession>A0A0D0FVM7</accession>
<dbReference type="STRING" id="1503925.TH53_14885"/>
<feature type="non-terminal residue" evidence="2">
    <location>
        <position position="61"/>
    </location>
</feature>
<protein>
    <submittedName>
        <fullName evidence="2">Uncharacterized protein</fullName>
    </submittedName>
</protein>
<proteinExistence type="predicted"/>
<sequence>MQKGGLEPNLTGAGAESKTEDLLSGNDDSLLEKGKSLLGGLFGNDTNSVTDALSASSGLSA</sequence>
<name>A0A0D0FVM7_9SPHI</name>
<dbReference type="Proteomes" id="UP000032049">
    <property type="component" value="Unassembled WGS sequence"/>
</dbReference>
<dbReference type="InterPro" id="IPR009282">
    <property type="entry name" value="DUF937"/>
</dbReference>